<dbReference type="PANTHER" id="PTHR32046">
    <property type="entry name" value="G DOMAIN-CONTAINING PROTEIN"/>
    <property type="match status" value="1"/>
</dbReference>
<dbReference type="InterPro" id="IPR025662">
    <property type="entry name" value="Sigma_54_int_dom_ATP-bd_1"/>
</dbReference>
<comment type="caution">
    <text evidence="2">The sequence shown here is derived from an EMBL/GenBank/DDBJ whole genome shotgun (WGS) entry which is preliminary data.</text>
</comment>
<protein>
    <submittedName>
        <fullName evidence="2">Uncharacterized protein</fullName>
    </submittedName>
</protein>
<reference evidence="2 3" key="1">
    <citation type="submission" date="2018-06" db="EMBL/GenBank/DDBJ databases">
        <title>Comparative genomics reveals the genomic features of Rhizophagus irregularis, R. cerebriforme, R. diaphanum and Gigaspora rosea, and their symbiotic lifestyle signature.</title>
        <authorList>
            <person name="Morin E."/>
            <person name="San Clemente H."/>
            <person name="Chen E.C.H."/>
            <person name="De La Providencia I."/>
            <person name="Hainaut M."/>
            <person name="Kuo A."/>
            <person name="Kohler A."/>
            <person name="Murat C."/>
            <person name="Tang N."/>
            <person name="Roy S."/>
            <person name="Loubradou J."/>
            <person name="Henrissat B."/>
            <person name="Grigoriev I.V."/>
            <person name="Corradi N."/>
            <person name="Roux C."/>
            <person name="Martin F.M."/>
        </authorList>
    </citation>
    <scope>NUCLEOTIDE SEQUENCE [LARGE SCALE GENOMIC DNA]</scope>
    <source>
        <strain evidence="2 3">DAOM 194757</strain>
    </source>
</reference>
<dbReference type="EMBL" id="QKWP01000856">
    <property type="protein sequence ID" value="RIB14168.1"/>
    <property type="molecule type" value="Genomic_DNA"/>
</dbReference>
<dbReference type="AlphaFoldDB" id="A0A397UXQ8"/>
<name>A0A397UXQ8_9GLOM</name>
<keyword evidence="1" id="KW-0175">Coiled coil</keyword>
<feature type="coiled-coil region" evidence="1">
    <location>
        <begin position="295"/>
        <end position="329"/>
    </location>
</feature>
<sequence>MAGSVVPREEINILLLGETGAGKSTFINAFANYFKFNSLGDAISGEVEVLISCKFTITNDDYEMKTITIVSEDDDNEDEDKNDVIDNVGESSTQECGAYVFHADENKIIRLIDTPGIGDTRGIEYDKKNFENTLKCINQYDYLNGICILLKPNNARLNIIFKYCIQELLSHLHKSAKDNIVFCFTNTRGTFFRPGDTLPVLKRQLNEIQKNSDIEIRICKDTIYCFDNESFRFLAAVKEGMAFTDKEIFAVSWEKSSEESMRLLQYIINCTPHKLIDTISLNNARQIVAILYKPLVEVNRNIQENISHIEKLKKEIQRTDISIEELKSKLYIPDIKLEIKLLDRPKVVCTSSNCQKCDKIAESCHIKWKKLNAFMQKRNGVMIFGKCKSCGCHAKKHKAILYENRSSYSKKFDKHIENIISENKLDQFVKQNHIDKLQEKIDQLKVHKNTIDNIVIKFTQFLMQNTITTFNDKYAEYLDYIIRLEKRTFDATKSYNKEILEGLEETKKKYDEKVKAIKKKIESGDPPLCSPSIEDIFYLVQQLYDLPNIGQYLQDVKQEEKKTLKYREKHFEISKNQNIKLSKVLNTLTKIFKNAVHNDCRVE</sequence>
<proteinExistence type="predicted"/>
<gene>
    <name evidence="2" type="ORF">C2G38_2040410</name>
</gene>
<dbReference type="PANTHER" id="PTHR32046:SF11">
    <property type="entry name" value="IMMUNE-ASSOCIATED NUCLEOTIDE-BINDING PROTEIN 10-LIKE"/>
    <property type="match status" value="1"/>
</dbReference>
<dbReference type="InterPro" id="IPR027417">
    <property type="entry name" value="P-loop_NTPase"/>
</dbReference>
<organism evidence="2 3">
    <name type="scientific">Gigaspora rosea</name>
    <dbReference type="NCBI Taxonomy" id="44941"/>
    <lineage>
        <taxon>Eukaryota</taxon>
        <taxon>Fungi</taxon>
        <taxon>Fungi incertae sedis</taxon>
        <taxon>Mucoromycota</taxon>
        <taxon>Glomeromycotina</taxon>
        <taxon>Glomeromycetes</taxon>
        <taxon>Diversisporales</taxon>
        <taxon>Gigasporaceae</taxon>
        <taxon>Gigaspora</taxon>
    </lineage>
</organism>
<evidence type="ECO:0000313" key="3">
    <source>
        <dbReference type="Proteomes" id="UP000266673"/>
    </source>
</evidence>
<dbReference type="SUPFAM" id="SSF52540">
    <property type="entry name" value="P-loop containing nucleoside triphosphate hydrolases"/>
    <property type="match status" value="1"/>
</dbReference>
<accession>A0A397UXQ8</accession>
<evidence type="ECO:0000313" key="2">
    <source>
        <dbReference type="EMBL" id="RIB14168.1"/>
    </source>
</evidence>
<dbReference type="OrthoDB" id="8954335at2759"/>
<dbReference type="STRING" id="44941.A0A397UXQ8"/>
<keyword evidence="3" id="KW-1185">Reference proteome</keyword>
<dbReference type="Proteomes" id="UP000266673">
    <property type="component" value="Unassembled WGS sequence"/>
</dbReference>
<dbReference type="PROSITE" id="PS00675">
    <property type="entry name" value="SIGMA54_INTERACT_1"/>
    <property type="match status" value="1"/>
</dbReference>
<dbReference type="Gene3D" id="3.40.50.300">
    <property type="entry name" value="P-loop containing nucleotide triphosphate hydrolases"/>
    <property type="match status" value="1"/>
</dbReference>
<evidence type="ECO:0000256" key="1">
    <source>
        <dbReference type="SAM" id="Coils"/>
    </source>
</evidence>